<evidence type="ECO:0000313" key="8">
    <source>
        <dbReference type="Proteomes" id="UP000823616"/>
    </source>
</evidence>
<dbReference type="PANTHER" id="PTHR11228">
    <property type="entry name" value="RADICAL SAM DOMAIN PROTEIN"/>
    <property type="match status" value="1"/>
</dbReference>
<proteinExistence type="predicted"/>
<dbReference type="GO" id="GO:0051536">
    <property type="term" value="F:iron-sulfur cluster binding"/>
    <property type="evidence" value="ECO:0007669"/>
    <property type="project" value="UniProtKB-KW"/>
</dbReference>
<feature type="domain" description="4Fe4S-binding SPASM" evidence="6">
    <location>
        <begin position="481"/>
        <end position="544"/>
    </location>
</feature>
<dbReference type="InterPro" id="IPR050377">
    <property type="entry name" value="Radical_SAM_PqqE_MftC-like"/>
</dbReference>
<dbReference type="EMBL" id="JADIMS010000049">
    <property type="protein sequence ID" value="MBO8450070.1"/>
    <property type="molecule type" value="Genomic_DNA"/>
</dbReference>
<dbReference type="Gene3D" id="3.20.20.70">
    <property type="entry name" value="Aldolase class I"/>
    <property type="match status" value="1"/>
</dbReference>
<evidence type="ECO:0000259" key="6">
    <source>
        <dbReference type="Pfam" id="PF13186"/>
    </source>
</evidence>
<dbReference type="InterPro" id="IPR027608">
    <property type="entry name" value="Spiro_SPASM"/>
</dbReference>
<keyword evidence="2" id="KW-0949">S-adenosyl-L-methionine</keyword>
<dbReference type="GO" id="GO:0046872">
    <property type="term" value="F:metal ion binding"/>
    <property type="evidence" value="ECO:0007669"/>
    <property type="project" value="UniProtKB-KW"/>
</dbReference>
<evidence type="ECO:0000256" key="5">
    <source>
        <dbReference type="ARBA" id="ARBA00023014"/>
    </source>
</evidence>
<keyword evidence="5" id="KW-0411">Iron-sulfur</keyword>
<dbReference type="CDD" id="cd21109">
    <property type="entry name" value="SPASM"/>
    <property type="match status" value="1"/>
</dbReference>
<dbReference type="CDD" id="cd01335">
    <property type="entry name" value="Radical_SAM"/>
    <property type="match status" value="1"/>
</dbReference>
<name>A0A9D9EN81_9SPIR</name>
<evidence type="ECO:0000313" key="7">
    <source>
        <dbReference type="EMBL" id="MBO8450070.1"/>
    </source>
</evidence>
<accession>A0A9D9EN81</accession>
<comment type="cofactor">
    <cofactor evidence="1">
        <name>[4Fe-4S] cluster</name>
        <dbReference type="ChEBI" id="CHEBI:49883"/>
    </cofactor>
</comment>
<dbReference type="SUPFAM" id="SSF102114">
    <property type="entry name" value="Radical SAM enzymes"/>
    <property type="match status" value="1"/>
</dbReference>
<reference evidence="7" key="2">
    <citation type="journal article" date="2021" name="PeerJ">
        <title>Extensive microbial diversity within the chicken gut microbiome revealed by metagenomics and culture.</title>
        <authorList>
            <person name="Gilroy R."/>
            <person name="Ravi A."/>
            <person name="Getino M."/>
            <person name="Pursley I."/>
            <person name="Horton D.L."/>
            <person name="Alikhan N.F."/>
            <person name="Baker D."/>
            <person name="Gharbi K."/>
            <person name="Hall N."/>
            <person name="Watson M."/>
            <person name="Adriaenssens E.M."/>
            <person name="Foster-Nyarko E."/>
            <person name="Jarju S."/>
            <person name="Secka A."/>
            <person name="Antonio M."/>
            <person name="Oren A."/>
            <person name="Chaudhuri R.R."/>
            <person name="La Ragione R."/>
            <person name="Hildebrand F."/>
            <person name="Pallen M.J."/>
        </authorList>
    </citation>
    <scope>NUCLEOTIDE SEQUENCE</scope>
    <source>
        <strain evidence="7">B3-4054</strain>
    </source>
</reference>
<dbReference type="InterPro" id="IPR013785">
    <property type="entry name" value="Aldolase_TIM"/>
</dbReference>
<evidence type="ECO:0000256" key="4">
    <source>
        <dbReference type="ARBA" id="ARBA00023004"/>
    </source>
</evidence>
<dbReference type="Pfam" id="PF13186">
    <property type="entry name" value="SPASM"/>
    <property type="match status" value="1"/>
</dbReference>
<dbReference type="GO" id="GO:0003824">
    <property type="term" value="F:catalytic activity"/>
    <property type="evidence" value="ECO:0007669"/>
    <property type="project" value="InterPro"/>
</dbReference>
<sequence length="551" mass="61004">MDKVKTIGEQKADGPALAVLFAGGISAHAFEPLAGGECAFVRALTAVFSFPAVKEAVVLLPPGETPSAASVRDICGKMDAKPLRFFSPADFGCESGSWSEALLCAALAELSGGAPHMYFLWADLPFVDCTFTAELFERHIRYAAEYTFADCYPYGLAPEIFAAGILPVLAKMAEGREKFPVRDSLFSVIQKDINSFDIETDVAGEDVRMLRVSLACDTLRNREICEGLSGIRASNFAQILAERQSVLRSRPAFFAFQVSGRCPFLCPHCPYPDFCASGAGRSPGIPAVSRQDFMRPEDFRLAAEKIAEWSEDAVISLSLWGECAFHPEIAELVRTALSFPSFSVLIETTGIGWQRAVLENIRAEVSRVQPSGRPAGTVNWIVSLDAVTAEMYGKMHGLSGPEAAERFQEALAFVETASQLFPESVYPQFLRTKKNECELEDFFRFWKEKNGRQIILKYDSFCSTRPDERPADLSPLVRQPCWHLKRDISILPDGTVPFCREDVFASTVCGNIFTGNLPDIFGKNQSLYEAHIHHDYKGMCGNCDEYYTFNF</sequence>
<keyword evidence="3" id="KW-0479">Metal-binding</keyword>
<dbReference type="AlphaFoldDB" id="A0A9D9EN81"/>
<dbReference type="InterPro" id="IPR023885">
    <property type="entry name" value="4Fe4S-binding_SPASM_dom"/>
</dbReference>
<dbReference type="InterPro" id="IPR007197">
    <property type="entry name" value="rSAM"/>
</dbReference>
<dbReference type="SFLD" id="SFLDS00029">
    <property type="entry name" value="Radical_SAM"/>
    <property type="match status" value="1"/>
</dbReference>
<dbReference type="Proteomes" id="UP000823616">
    <property type="component" value="Unassembled WGS sequence"/>
</dbReference>
<reference evidence="7" key="1">
    <citation type="submission" date="2020-10" db="EMBL/GenBank/DDBJ databases">
        <authorList>
            <person name="Gilroy R."/>
        </authorList>
    </citation>
    <scope>NUCLEOTIDE SEQUENCE</scope>
    <source>
        <strain evidence="7">B3-4054</strain>
    </source>
</reference>
<evidence type="ECO:0000256" key="2">
    <source>
        <dbReference type="ARBA" id="ARBA00022691"/>
    </source>
</evidence>
<dbReference type="NCBIfam" id="TIGR04321">
    <property type="entry name" value="spiroSPASM"/>
    <property type="match status" value="1"/>
</dbReference>
<comment type="caution">
    <text evidence="7">The sequence shown here is derived from an EMBL/GenBank/DDBJ whole genome shotgun (WGS) entry which is preliminary data.</text>
</comment>
<protein>
    <submittedName>
        <fullName evidence="7">Spiro-SPASM protein</fullName>
    </submittedName>
</protein>
<dbReference type="InterPro" id="IPR058240">
    <property type="entry name" value="rSAM_sf"/>
</dbReference>
<evidence type="ECO:0000256" key="1">
    <source>
        <dbReference type="ARBA" id="ARBA00001966"/>
    </source>
</evidence>
<gene>
    <name evidence="7" type="ORF">IAA96_03085</name>
</gene>
<organism evidence="7 8">
    <name type="scientific">Candidatus Avitreponema avistercoris</name>
    <dbReference type="NCBI Taxonomy" id="2840705"/>
    <lineage>
        <taxon>Bacteria</taxon>
        <taxon>Pseudomonadati</taxon>
        <taxon>Spirochaetota</taxon>
        <taxon>Spirochaetia</taxon>
        <taxon>Spirochaetales</taxon>
        <taxon>Candidatus Avitreponema</taxon>
    </lineage>
</organism>
<evidence type="ECO:0000256" key="3">
    <source>
        <dbReference type="ARBA" id="ARBA00022723"/>
    </source>
</evidence>
<keyword evidence="4" id="KW-0408">Iron</keyword>
<dbReference type="PANTHER" id="PTHR11228:SF7">
    <property type="entry name" value="PQQA PEPTIDE CYCLASE"/>
    <property type="match status" value="1"/>
</dbReference>